<accession>A0ABX8BNG5</accession>
<feature type="compositionally biased region" description="Polar residues" evidence="1">
    <location>
        <begin position="14"/>
        <end position="23"/>
    </location>
</feature>
<dbReference type="Pfam" id="PF01757">
    <property type="entry name" value="Acyl_transf_3"/>
    <property type="match status" value="1"/>
</dbReference>
<evidence type="ECO:0000313" key="5">
    <source>
        <dbReference type="Proteomes" id="UP000676079"/>
    </source>
</evidence>
<evidence type="ECO:0000256" key="1">
    <source>
        <dbReference type="SAM" id="MobiDB-lite"/>
    </source>
</evidence>
<feature type="transmembrane region" description="Helical" evidence="2">
    <location>
        <begin position="237"/>
        <end position="259"/>
    </location>
</feature>
<feature type="transmembrane region" description="Helical" evidence="2">
    <location>
        <begin position="279"/>
        <end position="299"/>
    </location>
</feature>
<evidence type="ECO:0000256" key="2">
    <source>
        <dbReference type="SAM" id="Phobius"/>
    </source>
</evidence>
<dbReference type="InterPro" id="IPR002656">
    <property type="entry name" value="Acyl_transf_3_dom"/>
</dbReference>
<organism evidence="4 5">
    <name type="scientific">Nocardiopsis changdeensis</name>
    <dbReference type="NCBI Taxonomy" id="2831969"/>
    <lineage>
        <taxon>Bacteria</taxon>
        <taxon>Bacillati</taxon>
        <taxon>Actinomycetota</taxon>
        <taxon>Actinomycetes</taxon>
        <taxon>Streptosporangiales</taxon>
        <taxon>Nocardiopsidaceae</taxon>
        <taxon>Nocardiopsis</taxon>
    </lineage>
</organism>
<feature type="region of interest" description="Disordered" evidence="1">
    <location>
        <begin position="1"/>
        <end position="25"/>
    </location>
</feature>
<dbReference type="GO" id="GO:0016746">
    <property type="term" value="F:acyltransferase activity"/>
    <property type="evidence" value="ECO:0007669"/>
    <property type="project" value="UniProtKB-KW"/>
</dbReference>
<dbReference type="RefSeq" id="WP_220563812.1">
    <property type="nucleotide sequence ID" value="NZ_CP074133.1"/>
</dbReference>
<reference evidence="4 5" key="1">
    <citation type="submission" date="2021-05" db="EMBL/GenBank/DDBJ databases">
        <title>Direct Submission.</title>
        <authorList>
            <person name="Li K."/>
            <person name="Gao J."/>
        </authorList>
    </citation>
    <scope>NUCLEOTIDE SEQUENCE [LARGE SCALE GENOMIC DNA]</scope>
    <source>
        <strain evidence="4 5">Mg02</strain>
    </source>
</reference>
<name>A0ABX8BNG5_9ACTN</name>
<feature type="transmembrane region" description="Helical" evidence="2">
    <location>
        <begin position="183"/>
        <end position="203"/>
    </location>
</feature>
<keyword evidence="2" id="KW-0812">Transmembrane</keyword>
<feature type="transmembrane region" description="Helical" evidence="2">
    <location>
        <begin position="149"/>
        <end position="171"/>
    </location>
</feature>
<keyword evidence="4" id="KW-0808">Transferase</keyword>
<feature type="domain" description="Acyltransferase 3" evidence="3">
    <location>
        <begin position="34"/>
        <end position="371"/>
    </location>
</feature>
<protein>
    <submittedName>
        <fullName evidence="4">Acyltransferase</fullName>
    </submittedName>
</protein>
<feature type="transmembrane region" description="Helical" evidence="2">
    <location>
        <begin position="38"/>
        <end position="58"/>
    </location>
</feature>
<evidence type="ECO:0000313" key="4">
    <source>
        <dbReference type="EMBL" id="QUX22597.1"/>
    </source>
</evidence>
<feature type="transmembrane region" description="Helical" evidence="2">
    <location>
        <begin position="384"/>
        <end position="406"/>
    </location>
</feature>
<gene>
    <name evidence="4" type="ORF">KGD84_30610</name>
</gene>
<dbReference type="EMBL" id="CP074133">
    <property type="protein sequence ID" value="QUX22597.1"/>
    <property type="molecule type" value="Genomic_DNA"/>
</dbReference>
<feature type="transmembrane region" description="Helical" evidence="2">
    <location>
        <begin position="209"/>
        <end position="230"/>
    </location>
</feature>
<proteinExistence type="predicted"/>
<feature type="transmembrane region" description="Helical" evidence="2">
    <location>
        <begin position="78"/>
        <end position="100"/>
    </location>
</feature>
<feature type="transmembrane region" description="Helical" evidence="2">
    <location>
        <begin position="121"/>
        <end position="143"/>
    </location>
</feature>
<sequence>MTVTAGPEGPPTPQTARTLTGVESHSAPAAGRDRFLDVLRLLVMVLVVAQHWWLPVLAQNQGMLDAGSVLTTEGGFALTWVSQVMPLIFFVGGAANLISWRAASGKGVPVATWYAKRLRRLAWPVVPLAVLWIVVSHVLVLGGAPAQPVLVGAGAAGMVLWFLAVYVLVVVCTPVLVRAQERFGWWTLAALAAGSVAVDVTRFSAGVEWLGYLNVAFVWLAVHQVGFLYVTGRVRRVHAALLACAGALTALTLVVFGPYSLNMTGVFAAETSNVAPPTLVLEALGALQIGVALLAREAIGAWADKPGPARLLDRICPQLMTVYLWHMLPMSVVAGVVVFGLGINTPEPMTWLWIVWGVLGLVVVVPLVLPLAHWAVRFETPPKVLSGSPGLVQVLAAAALTGGGLLTLTVTGLGLGAGPLLGLLLVLAGVFLTRSPERRRA</sequence>
<dbReference type="Proteomes" id="UP000676079">
    <property type="component" value="Chromosome"/>
</dbReference>
<feature type="transmembrane region" description="Helical" evidence="2">
    <location>
        <begin position="412"/>
        <end position="432"/>
    </location>
</feature>
<feature type="transmembrane region" description="Helical" evidence="2">
    <location>
        <begin position="349"/>
        <end position="372"/>
    </location>
</feature>
<feature type="transmembrane region" description="Helical" evidence="2">
    <location>
        <begin position="320"/>
        <end position="343"/>
    </location>
</feature>
<keyword evidence="2" id="KW-0472">Membrane</keyword>
<keyword evidence="4" id="KW-0012">Acyltransferase</keyword>
<keyword evidence="2" id="KW-1133">Transmembrane helix</keyword>
<keyword evidence="5" id="KW-1185">Reference proteome</keyword>
<evidence type="ECO:0000259" key="3">
    <source>
        <dbReference type="Pfam" id="PF01757"/>
    </source>
</evidence>